<feature type="binding site" evidence="6">
    <location>
        <position position="125"/>
    </location>
    <ligand>
        <name>S-adenosyl-L-methionine</name>
        <dbReference type="ChEBI" id="CHEBI:59789"/>
    </ligand>
</feature>
<dbReference type="HAMAP" id="MF_00735">
    <property type="entry name" value="Methyltr_PrmA"/>
    <property type="match status" value="1"/>
</dbReference>
<proteinExistence type="inferred from homology"/>
<organism evidence="7 8">
    <name type="scientific">Haliscomenobacter hydrossis (strain ATCC 27775 / DSM 1100 / LMG 10767 / O)</name>
    <dbReference type="NCBI Taxonomy" id="760192"/>
    <lineage>
        <taxon>Bacteria</taxon>
        <taxon>Pseudomonadati</taxon>
        <taxon>Bacteroidota</taxon>
        <taxon>Saprospiria</taxon>
        <taxon>Saprospirales</taxon>
        <taxon>Haliscomenobacteraceae</taxon>
        <taxon>Haliscomenobacter</taxon>
    </lineage>
</organism>
<dbReference type="PANTHER" id="PTHR43648">
    <property type="entry name" value="ELECTRON TRANSFER FLAVOPROTEIN BETA SUBUNIT LYSINE METHYLTRANSFERASE"/>
    <property type="match status" value="1"/>
</dbReference>
<dbReference type="AlphaFoldDB" id="F4KWZ6"/>
<comment type="catalytic activity">
    <reaction evidence="6">
        <text>L-lysyl-[protein] + 3 S-adenosyl-L-methionine = N(6),N(6),N(6)-trimethyl-L-lysyl-[protein] + 3 S-adenosyl-L-homocysteine + 3 H(+)</text>
        <dbReference type="Rhea" id="RHEA:54192"/>
        <dbReference type="Rhea" id="RHEA-COMP:9752"/>
        <dbReference type="Rhea" id="RHEA-COMP:13826"/>
        <dbReference type="ChEBI" id="CHEBI:15378"/>
        <dbReference type="ChEBI" id="CHEBI:29969"/>
        <dbReference type="ChEBI" id="CHEBI:57856"/>
        <dbReference type="ChEBI" id="CHEBI:59789"/>
        <dbReference type="ChEBI" id="CHEBI:61961"/>
    </reaction>
</comment>
<dbReference type="HOGENOM" id="CLU_049382_0_0_10"/>
<feature type="binding site" evidence="6">
    <location>
        <position position="168"/>
    </location>
    <ligand>
        <name>S-adenosyl-L-methionine</name>
        <dbReference type="ChEBI" id="CHEBI:59789"/>
    </ligand>
</feature>
<evidence type="ECO:0000256" key="2">
    <source>
        <dbReference type="ARBA" id="ARBA00022490"/>
    </source>
</evidence>
<dbReference type="InterPro" id="IPR029063">
    <property type="entry name" value="SAM-dependent_MTases_sf"/>
</dbReference>
<feature type="binding site" evidence="6">
    <location>
        <position position="211"/>
    </location>
    <ligand>
        <name>S-adenosyl-L-methionine</name>
        <dbReference type="ChEBI" id="CHEBI:59789"/>
    </ligand>
</feature>
<dbReference type="eggNOG" id="COG2264">
    <property type="taxonomic scope" value="Bacteria"/>
</dbReference>
<dbReference type="GO" id="GO:0032259">
    <property type="term" value="P:methylation"/>
    <property type="evidence" value="ECO:0007669"/>
    <property type="project" value="UniProtKB-KW"/>
</dbReference>
<dbReference type="KEGG" id="hhy:Halhy_5773"/>
<dbReference type="RefSeq" id="WP_013768125.1">
    <property type="nucleotide sequence ID" value="NC_015510.1"/>
</dbReference>
<keyword evidence="2 6" id="KW-0963">Cytoplasm</keyword>
<sequence>MNYLQYTFPATPDLQEILVALLGDLPFDTFEEGSENLMAFVPMPADVAALSAEVQEIVEPLGVGFSVQEIPYQNWNVIWESNFQPITVGDFCGVRADFHAPMEGVQHEIIINPKMAFGTGHHETTHMVMQLMADLDFRGKRVFDFGCGTGILAILAAKLGAVAIDAVDIEPPSFENTLENAKINGVSDVLHALLGDLSVVEGSGYDIILANINRGVILDAFPTLHQKLKQGGILLISGILKTDRELVLAEALQHGFSPVQSLEKGNWLAVRLH</sequence>
<comment type="subcellular location">
    <subcellularLocation>
        <location evidence="6">Cytoplasm</location>
    </subcellularLocation>
</comment>
<comment type="function">
    <text evidence="6">Methylates ribosomal protein L11.</text>
</comment>
<gene>
    <name evidence="6" type="primary">prmA</name>
    <name evidence="7" type="ordered locus">Halhy_5773</name>
</gene>
<dbReference type="PIRSF" id="PIRSF000401">
    <property type="entry name" value="RPL11_MTase"/>
    <property type="match status" value="1"/>
</dbReference>
<reference evidence="7 8" key="1">
    <citation type="journal article" date="2011" name="Stand. Genomic Sci.">
        <title>Complete genome sequence of Haliscomenobacter hydrossis type strain (O).</title>
        <authorList>
            <consortium name="US DOE Joint Genome Institute (JGI-PGF)"/>
            <person name="Daligault H."/>
            <person name="Lapidus A."/>
            <person name="Zeytun A."/>
            <person name="Nolan M."/>
            <person name="Lucas S."/>
            <person name="Del Rio T.G."/>
            <person name="Tice H."/>
            <person name="Cheng J.F."/>
            <person name="Tapia R."/>
            <person name="Han C."/>
            <person name="Goodwin L."/>
            <person name="Pitluck S."/>
            <person name="Liolios K."/>
            <person name="Pagani I."/>
            <person name="Ivanova N."/>
            <person name="Huntemann M."/>
            <person name="Mavromatis K."/>
            <person name="Mikhailova N."/>
            <person name="Pati A."/>
            <person name="Chen A."/>
            <person name="Palaniappan K."/>
            <person name="Land M."/>
            <person name="Hauser L."/>
            <person name="Brambilla E.M."/>
            <person name="Rohde M."/>
            <person name="Verbarg S."/>
            <person name="Goker M."/>
            <person name="Bristow J."/>
            <person name="Eisen J.A."/>
            <person name="Markowitz V."/>
            <person name="Hugenholtz P."/>
            <person name="Kyrpides N.C."/>
            <person name="Klenk H.P."/>
            <person name="Woyke T."/>
        </authorList>
    </citation>
    <scope>NUCLEOTIDE SEQUENCE [LARGE SCALE GENOMIC DNA]</scope>
    <source>
        <strain evidence="8">ATCC 27775 / DSM 1100 / LMG 10767 / O</strain>
    </source>
</reference>
<dbReference type="GO" id="GO:0005737">
    <property type="term" value="C:cytoplasm"/>
    <property type="evidence" value="ECO:0007669"/>
    <property type="project" value="UniProtKB-SubCell"/>
</dbReference>
<dbReference type="PANTHER" id="PTHR43648:SF1">
    <property type="entry name" value="ELECTRON TRANSFER FLAVOPROTEIN BETA SUBUNIT LYSINE METHYLTRANSFERASE"/>
    <property type="match status" value="1"/>
</dbReference>
<evidence type="ECO:0000256" key="3">
    <source>
        <dbReference type="ARBA" id="ARBA00022603"/>
    </source>
</evidence>
<evidence type="ECO:0000313" key="7">
    <source>
        <dbReference type="EMBL" id="AEE53596.1"/>
    </source>
</evidence>
<evidence type="ECO:0000256" key="4">
    <source>
        <dbReference type="ARBA" id="ARBA00022679"/>
    </source>
</evidence>
<comment type="similarity">
    <text evidence="1 6">Belongs to the methyltransferase superfamily. PrmA family.</text>
</comment>
<evidence type="ECO:0000256" key="6">
    <source>
        <dbReference type="HAMAP-Rule" id="MF_00735"/>
    </source>
</evidence>
<dbReference type="OrthoDB" id="9785995at2"/>
<keyword evidence="4 6" id="KW-0808">Transferase</keyword>
<keyword evidence="3 6" id="KW-0489">Methyltransferase</keyword>
<evidence type="ECO:0000256" key="1">
    <source>
        <dbReference type="ARBA" id="ARBA00009741"/>
    </source>
</evidence>
<dbReference type="GO" id="GO:0008276">
    <property type="term" value="F:protein methyltransferase activity"/>
    <property type="evidence" value="ECO:0007669"/>
    <property type="project" value="UniProtKB-UniRule"/>
</dbReference>
<dbReference type="InterPro" id="IPR050078">
    <property type="entry name" value="Ribosomal_L11_MeTrfase_PrmA"/>
</dbReference>
<reference key="2">
    <citation type="submission" date="2011-04" db="EMBL/GenBank/DDBJ databases">
        <title>Complete sequence of chromosome of Haliscomenobacter hydrossis DSM 1100.</title>
        <authorList>
            <consortium name="US DOE Joint Genome Institute (JGI-PGF)"/>
            <person name="Lucas S."/>
            <person name="Han J."/>
            <person name="Lapidus A."/>
            <person name="Bruce D."/>
            <person name="Goodwin L."/>
            <person name="Pitluck S."/>
            <person name="Peters L."/>
            <person name="Kyrpides N."/>
            <person name="Mavromatis K."/>
            <person name="Ivanova N."/>
            <person name="Ovchinnikova G."/>
            <person name="Pagani I."/>
            <person name="Daligault H."/>
            <person name="Detter J.C."/>
            <person name="Han C."/>
            <person name="Land M."/>
            <person name="Hauser L."/>
            <person name="Markowitz V."/>
            <person name="Cheng J.-F."/>
            <person name="Hugenholtz P."/>
            <person name="Woyke T."/>
            <person name="Wu D."/>
            <person name="Verbarg S."/>
            <person name="Frueling A."/>
            <person name="Brambilla E."/>
            <person name="Klenk H.-P."/>
            <person name="Eisen J.A."/>
        </authorList>
    </citation>
    <scope>NUCLEOTIDE SEQUENCE</scope>
    <source>
        <strain>DSM 1100</strain>
    </source>
</reference>
<evidence type="ECO:0000256" key="5">
    <source>
        <dbReference type="ARBA" id="ARBA00022691"/>
    </source>
</evidence>
<dbReference type="EMBL" id="CP002691">
    <property type="protein sequence ID" value="AEE53596.1"/>
    <property type="molecule type" value="Genomic_DNA"/>
</dbReference>
<keyword evidence="5 6" id="KW-0949">S-adenosyl-L-methionine</keyword>
<dbReference type="EC" id="2.1.1.-" evidence="6"/>
<dbReference type="STRING" id="760192.Halhy_5773"/>
<dbReference type="InterPro" id="IPR004498">
    <property type="entry name" value="Ribosomal_PrmA_MeTrfase"/>
</dbReference>
<accession>F4KWZ6</accession>
<dbReference type="NCBIfam" id="NF001785">
    <property type="entry name" value="PRK00517.2-2"/>
    <property type="match status" value="1"/>
</dbReference>
<feature type="binding site" evidence="6">
    <location>
        <position position="146"/>
    </location>
    <ligand>
        <name>S-adenosyl-L-methionine</name>
        <dbReference type="ChEBI" id="CHEBI:59789"/>
    </ligand>
</feature>
<dbReference type="Proteomes" id="UP000008461">
    <property type="component" value="Chromosome"/>
</dbReference>
<dbReference type="SUPFAM" id="SSF53335">
    <property type="entry name" value="S-adenosyl-L-methionine-dependent methyltransferases"/>
    <property type="match status" value="1"/>
</dbReference>
<dbReference type="Gene3D" id="3.40.50.150">
    <property type="entry name" value="Vaccinia Virus protein VP39"/>
    <property type="match status" value="1"/>
</dbReference>
<evidence type="ECO:0000313" key="8">
    <source>
        <dbReference type="Proteomes" id="UP000008461"/>
    </source>
</evidence>
<dbReference type="CDD" id="cd02440">
    <property type="entry name" value="AdoMet_MTases"/>
    <property type="match status" value="1"/>
</dbReference>
<name>F4KWZ6_HALH1</name>
<protein>
    <recommendedName>
        <fullName evidence="6">Ribosomal protein L11 methyltransferase</fullName>
        <shortName evidence="6">L11 Mtase</shortName>
        <ecNumber evidence="6">2.1.1.-</ecNumber>
    </recommendedName>
</protein>
<keyword evidence="8" id="KW-1185">Reference proteome</keyword>
<dbReference type="Pfam" id="PF06325">
    <property type="entry name" value="PrmA"/>
    <property type="match status" value="1"/>
</dbReference>